<dbReference type="GO" id="GO:0016757">
    <property type="term" value="F:glycosyltransferase activity"/>
    <property type="evidence" value="ECO:0007669"/>
    <property type="project" value="InterPro"/>
</dbReference>
<gene>
    <name evidence="3" type="primary">cotSA</name>
    <name evidence="3" type="ORF">BPA01_06330</name>
</gene>
<dbReference type="RefSeq" id="WP_122965118.1">
    <property type="nucleotide sequence ID" value="NZ_BJMH01000002.1"/>
</dbReference>
<organism evidence="3 4">
    <name type="scientific">Brevibacillus parabrevis</name>
    <dbReference type="NCBI Taxonomy" id="54914"/>
    <lineage>
        <taxon>Bacteria</taxon>
        <taxon>Bacillati</taxon>
        <taxon>Bacillota</taxon>
        <taxon>Bacilli</taxon>
        <taxon>Bacillales</taxon>
        <taxon>Paenibacillaceae</taxon>
        <taxon>Brevibacillus</taxon>
    </lineage>
</organism>
<proteinExistence type="predicted"/>
<accession>A0A4Y3PBS9</accession>
<keyword evidence="4" id="KW-1185">Reference proteome</keyword>
<evidence type="ECO:0000313" key="4">
    <source>
        <dbReference type="Proteomes" id="UP000316882"/>
    </source>
</evidence>
<dbReference type="Gene3D" id="3.40.50.2000">
    <property type="entry name" value="Glycogen Phosphorylase B"/>
    <property type="match status" value="2"/>
</dbReference>
<dbReference type="Pfam" id="PF00534">
    <property type="entry name" value="Glycos_transf_1"/>
    <property type="match status" value="1"/>
</dbReference>
<evidence type="ECO:0000313" key="3">
    <source>
        <dbReference type="EMBL" id="GEB31053.1"/>
    </source>
</evidence>
<dbReference type="InterPro" id="IPR028098">
    <property type="entry name" value="Glyco_trans_4-like_N"/>
</dbReference>
<dbReference type="EMBL" id="BJMH01000002">
    <property type="protein sequence ID" value="GEB31053.1"/>
    <property type="molecule type" value="Genomic_DNA"/>
</dbReference>
<dbReference type="STRING" id="54914.AV540_19475"/>
<sequence length="384" mass="42878">MKVVMICTEKLPVPPVRGGAIQTYIAGIADTLGQHHDLTILGTSDPTLAMDERVRNVRYARVHGLGVFEIYAQEVLAFLRANAYDVIHVFNRPRLVPMIREVCPNARIVLSMHNDMFDAAKISPEDAAQAIASTSKIITISDYVGRVIASLYPQAQGKLRTIYSGVDLQTFVPWESSQTARKIRQELRTAHNLGNKQVILFVGRLTPKKGADILVRAMNELGAHHDNLALVLVGGSWYSVDKISDYVAYVRALADRLPIPVITTGYVAAENIHHWFWAGDIFVCPSQWEEPLARVHYEAMAAGLPFVTTKRGGNAEVIIRGNGLLVEEPENPQSFATQLKQLLASRELQRKMGNSGRKLAEQRFTWNRVAEEVLDVWRSLSFEN</sequence>
<evidence type="ECO:0000259" key="1">
    <source>
        <dbReference type="Pfam" id="PF00534"/>
    </source>
</evidence>
<dbReference type="CDD" id="cd03801">
    <property type="entry name" value="GT4_PimA-like"/>
    <property type="match status" value="1"/>
</dbReference>
<keyword evidence="3" id="KW-0946">Virion</keyword>
<dbReference type="PANTHER" id="PTHR12526">
    <property type="entry name" value="GLYCOSYLTRANSFERASE"/>
    <property type="match status" value="1"/>
</dbReference>
<feature type="domain" description="Glycosyltransferase subfamily 4-like N-terminal" evidence="2">
    <location>
        <begin position="22"/>
        <end position="169"/>
    </location>
</feature>
<evidence type="ECO:0000259" key="2">
    <source>
        <dbReference type="Pfam" id="PF13439"/>
    </source>
</evidence>
<dbReference type="SUPFAM" id="SSF53756">
    <property type="entry name" value="UDP-Glycosyltransferase/glycogen phosphorylase"/>
    <property type="match status" value="1"/>
</dbReference>
<feature type="domain" description="Glycosyl transferase family 1" evidence="1">
    <location>
        <begin position="185"/>
        <end position="358"/>
    </location>
</feature>
<dbReference type="Proteomes" id="UP000316882">
    <property type="component" value="Unassembled WGS sequence"/>
</dbReference>
<dbReference type="InterPro" id="IPR001296">
    <property type="entry name" value="Glyco_trans_1"/>
</dbReference>
<comment type="caution">
    <text evidence="3">The sequence shown here is derived from an EMBL/GenBank/DDBJ whole genome shotgun (WGS) entry which is preliminary data.</text>
</comment>
<name>A0A4Y3PBS9_BREPA</name>
<reference evidence="3 4" key="1">
    <citation type="submission" date="2019-06" db="EMBL/GenBank/DDBJ databases">
        <title>Whole genome shotgun sequence of Brevibacillus parabrevis NBRC 12334.</title>
        <authorList>
            <person name="Hosoyama A."/>
            <person name="Uohara A."/>
            <person name="Ohji S."/>
            <person name="Ichikawa N."/>
        </authorList>
    </citation>
    <scope>NUCLEOTIDE SEQUENCE [LARGE SCALE GENOMIC DNA]</scope>
    <source>
        <strain evidence="3 4">NBRC 12334</strain>
    </source>
</reference>
<dbReference type="PANTHER" id="PTHR12526:SF638">
    <property type="entry name" value="SPORE COAT PROTEIN SA"/>
    <property type="match status" value="1"/>
</dbReference>
<keyword evidence="3" id="KW-0167">Capsid protein</keyword>
<dbReference type="Pfam" id="PF13439">
    <property type="entry name" value="Glyco_transf_4"/>
    <property type="match status" value="1"/>
</dbReference>
<dbReference type="AlphaFoldDB" id="A0A4Y3PBS9"/>
<protein>
    <submittedName>
        <fullName evidence="3">Spore coat protein SA</fullName>
    </submittedName>
</protein>